<proteinExistence type="predicted"/>
<organism evidence="1 2">
    <name type="scientific">Pseudosporangium ferrugineum</name>
    <dbReference type="NCBI Taxonomy" id="439699"/>
    <lineage>
        <taxon>Bacteria</taxon>
        <taxon>Bacillati</taxon>
        <taxon>Actinomycetota</taxon>
        <taxon>Actinomycetes</taxon>
        <taxon>Micromonosporales</taxon>
        <taxon>Micromonosporaceae</taxon>
        <taxon>Pseudosporangium</taxon>
    </lineage>
</organism>
<name>A0A2T0RE26_9ACTN</name>
<keyword evidence="2" id="KW-1185">Reference proteome</keyword>
<dbReference type="AlphaFoldDB" id="A0A2T0RE26"/>
<reference evidence="1 2" key="1">
    <citation type="submission" date="2018-03" db="EMBL/GenBank/DDBJ databases">
        <title>Genomic Encyclopedia of Archaeal and Bacterial Type Strains, Phase II (KMG-II): from individual species to whole genera.</title>
        <authorList>
            <person name="Goeker M."/>
        </authorList>
    </citation>
    <scope>NUCLEOTIDE SEQUENCE [LARGE SCALE GENOMIC DNA]</scope>
    <source>
        <strain evidence="1 2">DSM 45348</strain>
    </source>
</reference>
<gene>
    <name evidence="1" type="ORF">CLV70_1337</name>
</gene>
<sequence length="31" mass="3264">MPTTHALLARVSTPVARGPLHSSRLRNGVAP</sequence>
<accession>A0A2T0RE26</accession>
<dbReference type="EMBL" id="PVZG01000033">
    <property type="protein sequence ID" value="PRY19418.1"/>
    <property type="molecule type" value="Genomic_DNA"/>
</dbReference>
<evidence type="ECO:0000313" key="1">
    <source>
        <dbReference type="EMBL" id="PRY19418.1"/>
    </source>
</evidence>
<dbReference type="Proteomes" id="UP000239209">
    <property type="component" value="Unassembled WGS sequence"/>
</dbReference>
<protein>
    <submittedName>
        <fullName evidence="1">Uncharacterized protein</fullName>
    </submittedName>
</protein>
<evidence type="ECO:0000313" key="2">
    <source>
        <dbReference type="Proteomes" id="UP000239209"/>
    </source>
</evidence>
<comment type="caution">
    <text evidence="1">The sequence shown here is derived from an EMBL/GenBank/DDBJ whole genome shotgun (WGS) entry which is preliminary data.</text>
</comment>